<feature type="transmembrane region" description="Helical" evidence="2">
    <location>
        <begin position="7"/>
        <end position="28"/>
    </location>
</feature>
<evidence type="ECO:0000313" key="3">
    <source>
        <dbReference type="EMBL" id="MBB1152493.1"/>
    </source>
</evidence>
<name>A0A7W3VSN6_9PSEU</name>
<comment type="caution">
    <text evidence="3">The sequence shown here is derived from an EMBL/GenBank/DDBJ whole genome shotgun (WGS) entry which is preliminary data.</text>
</comment>
<dbReference type="RefSeq" id="WP_182889706.1">
    <property type="nucleotide sequence ID" value="NZ_JACGZW010000002.1"/>
</dbReference>
<dbReference type="EMBL" id="JACGZW010000002">
    <property type="protein sequence ID" value="MBB1152493.1"/>
    <property type="molecule type" value="Genomic_DNA"/>
</dbReference>
<keyword evidence="2" id="KW-0812">Transmembrane</keyword>
<keyword evidence="2" id="KW-1133">Transmembrane helix</keyword>
<feature type="coiled-coil region" evidence="1">
    <location>
        <begin position="175"/>
        <end position="209"/>
    </location>
</feature>
<keyword evidence="2" id="KW-0472">Membrane</keyword>
<evidence type="ECO:0000313" key="4">
    <source>
        <dbReference type="Proteomes" id="UP000526734"/>
    </source>
</evidence>
<keyword evidence="1" id="KW-0175">Coiled coil</keyword>
<keyword evidence="4" id="KW-1185">Reference proteome</keyword>
<feature type="transmembrane region" description="Helical" evidence="2">
    <location>
        <begin position="34"/>
        <end position="52"/>
    </location>
</feature>
<reference evidence="3 4" key="1">
    <citation type="submission" date="2020-08" db="EMBL/GenBank/DDBJ databases">
        <title>Amycolatopsis sp. nov. DR6-1 isolated from Dendrobium heterocarpum.</title>
        <authorList>
            <person name="Tedsree N."/>
            <person name="Kuncharoen N."/>
            <person name="Likhitwitayawuid K."/>
            <person name="Tanasupawat S."/>
        </authorList>
    </citation>
    <scope>NUCLEOTIDE SEQUENCE [LARGE SCALE GENOMIC DNA]</scope>
    <source>
        <strain evidence="3 4">DR6-1</strain>
    </source>
</reference>
<dbReference type="Proteomes" id="UP000526734">
    <property type="component" value="Unassembled WGS sequence"/>
</dbReference>
<proteinExistence type="predicted"/>
<evidence type="ECO:0000256" key="1">
    <source>
        <dbReference type="SAM" id="Coils"/>
    </source>
</evidence>
<evidence type="ECO:0000256" key="2">
    <source>
        <dbReference type="SAM" id="Phobius"/>
    </source>
</evidence>
<accession>A0A7W3VSN6</accession>
<dbReference type="AlphaFoldDB" id="A0A7W3VSN6"/>
<sequence length="242" mass="27676">MEELIGPLLVLFLILVVIGYLGYGLSWVATHYPILFWLGVAVLLVALSAYIYRRYQRKAELVRRADRSVGAAKIIQASARKTIGEVSRKRQEVINARKKVESIKRDSRGEANFHMLAAKHFESKQIADGYYRSMRGFAVSRDALAEQANEFGRHLKELTGARKGKSPRGKMADYVSSVKATASELRRTVDELRADVASLRTDVESYNDLTRNLKLHIRDTCGERGRRWYRELEERTRARKDS</sequence>
<organism evidence="3 4">
    <name type="scientific">Amycolatopsis dendrobii</name>
    <dbReference type="NCBI Taxonomy" id="2760662"/>
    <lineage>
        <taxon>Bacteria</taxon>
        <taxon>Bacillati</taxon>
        <taxon>Actinomycetota</taxon>
        <taxon>Actinomycetes</taxon>
        <taxon>Pseudonocardiales</taxon>
        <taxon>Pseudonocardiaceae</taxon>
        <taxon>Amycolatopsis</taxon>
    </lineage>
</organism>
<protein>
    <submittedName>
        <fullName evidence="3">Uncharacterized protein</fullName>
    </submittedName>
</protein>
<gene>
    <name evidence="3" type="ORF">H4281_05080</name>
</gene>